<reference evidence="1 2" key="1">
    <citation type="journal article" date="2015" name="Genome Announc.">
        <title>Genome Sequence of Borrelia chilensis VA1, a South American Member of the Lyme Borreliosis Group.</title>
        <authorList>
            <person name="Huang W."/>
            <person name="Ojaimi C."/>
            <person name="Fallon J.T."/>
            <person name="Travisany D."/>
            <person name="Maass A."/>
            <person name="Ivanova L."/>
            <person name="Tomova A."/>
            <person name="Gonzalez-Acuna D."/>
            <person name="Godfrey H.P."/>
            <person name="Cabello F.C."/>
        </authorList>
    </citation>
    <scope>NUCLEOTIDE SEQUENCE [LARGE SCALE GENOMIC DNA]</scope>
    <source>
        <strain evidence="1 2">VA1</strain>
    </source>
</reference>
<dbReference type="KEGG" id="bchi:OY14_02745"/>
<gene>
    <name evidence="1" type="ORF">OY14_02745</name>
</gene>
<dbReference type="HOGENOM" id="CLU_1674529_0_0_12"/>
<dbReference type="AlphaFoldDB" id="A0A0A7UW76"/>
<dbReference type="Proteomes" id="UP000030940">
    <property type="component" value="Chromosome"/>
</dbReference>
<evidence type="ECO:0000313" key="1">
    <source>
        <dbReference type="EMBL" id="AJA90355.1"/>
    </source>
</evidence>
<protein>
    <submittedName>
        <fullName evidence="1">Uncharacterized protein</fullName>
    </submittedName>
</protein>
<accession>A0A0A7UW76</accession>
<sequence>MILINFNLNGENISKKISLSLAARSLLDSIYCSKSNKLECVVNNRFFLILLDSRLVYSNLIPAFILNGRSVVTLEGLKKKSFYQYMQKILLEDDFNFCNNCFESNVLMFYYFLESKIVSKSDILGYRNSLKCNCIDINTFLSLYLKAEELYRKNG</sequence>
<name>A0A0A7UW76_9SPIR</name>
<dbReference type="EMBL" id="CP009910">
    <property type="protein sequence ID" value="AJA90355.1"/>
    <property type="molecule type" value="Genomic_DNA"/>
</dbReference>
<keyword evidence="2" id="KW-1185">Reference proteome</keyword>
<dbReference type="STRING" id="1245910.OY14_02745"/>
<organism evidence="1 2">
    <name type="scientific">Borreliella chilensis</name>
    <dbReference type="NCBI Taxonomy" id="1245910"/>
    <lineage>
        <taxon>Bacteria</taxon>
        <taxon>Pseudomonadati</taxon>
        <taxon>Spirochaetota</taxon>
        <taxon>Spirochaetia</taxon>
        <taxon>Spirochaetales</taxon>
        <taxon>Borreliaceae</taxon>
        <taxon>Borreliella</taxon>
    </lineage>
</organism>
<proteinExistence type="predicted"/>
<evidence type="ECO:0000313" key="2">
    <source>
        <dbReference type="Proteomes" id="UP000030940"/>
    </source>
</evidence>